<dbReference type="EMBL" id="LAZR01025925">
    <property type="protein sequence ID" value="KKL70348.1"/>
    <property type="molecule type" value="Genomic_DNA"/>
</dbReference>
<evidence type="ECO:0008006" key="2">
    <source>
        <dbReference type="Google" id="ProtNLM"/>
    </source>
</evidence>
<dbReference type="SUPFAM" id="SSF53448">
    <property type="entry name" value="Nucleotide-diphospho-sugar transferases"/>
    <property type="match status" value="1"/>
</dbReference>
<proteinExistence type="predicted"/>
<comment type="caution">
    <text evidence="1">The sequence shown here is derived from an EMBL/GenBank/DDBJ whole genome shotgun (WGS) entry which is preliminary data.</text>
</comment>
<accession>A0A0F9E8J5</accession>
<gene>
    <name evidence="1" type="ORF">LCGC14_2105830</name>
</gene>
<dbReference type="AlphaFoldDB" id="A0A0F9E8J5"/>
<sequence>MNVKDIPIIINTFNRLTCLRDLINFLETSETTNIIILDNNSTYPPLLEYFETLSYEKIRLNQNLGHEALWKSGHIKRFKRSHYVLTDPDVVPIEECPANFMQHFYNLMQKFPQYKKVGFSLKIDDIPDNFIHKSSVIAWEGQYWKEKVGPYGWKAPIDTTFALFHPSQPGPWEWAIRTGYPYIARHTTWYQDSYNLSDEDKYYNQTVKGITHWSGK</sequence>
<dbReference type="InterPro" id="IPR029044">
    <property type="entry name" value="Nucleotide-diphossugar_trans"/>
</dbReference>
<dbReference type="Gene3D" id="3.90.550.10">
    <property type="entry name" value="Spore Coat Polysaccharide Biosynthesis Protein SpsA, Chain A"/>
    <property type="match status" value="1"/>
</dbReference>
<name>A0A0F9E8J5_9ZZZZ</name>
<evidence type="ECO:0000313" key="1">
    <source>
        <dbReference type="EMBL" id="KKL70348.1"/>
    </source>
</evidence>
<reference evidence="1" key="1">
    <citation type="journal article" date="2015" name="Nature">
        <title>Complex archaea that bridge the gap between prokaryotes and eukaryotes.</title>
        <authorList>
            <person name="Spang A."/>
            <person name="Saw J.H."/>
            <person name="Jorgensen S.L."/>
            <person name="Zaremba-Niedzwiedzka K."/>
            <person name="Martijn J."/>
            <person name="Lind A.E."/>
            <person name="van Eijk R."/>
            <person name="Schleper C."/>
            <person name="Guy L."/>
            <person name="Ettema T.J."/>
        </authorList>
    </citation>
    <scope>NUCLEOTIDE SEQUENCE</scope>
</reference>
<organism evidence="1">
    <name type="scientific">marine sediment metagenome</name>
    <dbReference type="NCBI Taxonomy" id="412755"/>
    <lineage>
        <taxon>unclassified sequences</taxon>
        <taxon>metagenomes</taxon>
        <taxon>ecological metagenomes</taxon>
    </lineage>
</organism>
<protein>
    <recommendedName>
        <fullName evidence="2">Glycosyltransferase 2-like domain-containing protein</fullName>
    </recommendedName>
</protein>